<feature type="domain" description="Alpha-L-rhamnosidase concanavalin-like" evidence="4">
    <location>
        <begin position="366"/>
        <end position="464"/>
    </location>
</feature>
<evidence type="ECO:0000256" key="3">
    <source>
        <dbReference type="ARBA" id="ARBA00022801"/>
    </source>
</evidence>
<accession>A0ABW4IE47</accession>
<dbReference type="Gene3D" id="1.50.10.10">
    <property type="match status" value="1"/>
</dbReference>
<gene>
    <name evidence="8" type="ORF">ACFSAH_10310</name>
</gene>
<dbReference type="Pfam" id="PF25788">
    <property type="entry name" value="Ig_Rha78A_N"/>
    <property type="match status" value="1"/>
</dbReference>
<evidence type="ECO:0000259" key="7">
    <source>
        <dbReference type="Pfam" id="PF17390"/>
    </source>
</evidence>
<dbReference type="Pfam" id="PF05592">
    <property type="entry name" value="Bac_rhamnosid"/>
    <property type="match status" value="1"/>
</dbReference>
<dbReference type="InterPro" id="IPR035396">
    <property type="entry name" value="Bac_rhamnosid6H"/>
</dbReference>
<dbReference type="InterPro" id="IPR013783">
    <property type="entry name" value="Ig-like_fold"/>
</dbReference>
<evidence type="ECO:0000259" key="5">
    <source>
        <dbReference type="Pfam" id="PF08531"/>
    </source>
</evidence>
<dbReference type="GO" id="GO:0016787">
    <property type="term" value="F:hydrolase activity"/>
    <property type="evidence" value="ECO:0007669"/>
    <property type="project" value="UniProtKB-KW"/>
</dbReference>
<feature type="domain" description="Alpha-L-rhamnosidase six-hairpin glycosidase" evidence="6">
    <location>
        <begin position="471"/>
        <end position="844"/>
    </location>
</feature>
<dbReference type="InterPro" id="IPR012341">
    <property type="entry name" value="6hp_glycosidase-like_sf"/>
</dbReference>
<reference evidence="9" key="1">
    <citation type="journal article" date="2019" name="Int. J. Syst. Evol. Microbiol.">
        <title>The Global Catalogue of Microorganisms (GCM) 10K type strain sequencing project: providing services to taxonomists for standard genome sequencing and annotation.</title>
        <authorList>
            <consortium name="The Broad Institute Genomics Platform"/>
            <consortium name="The Broad Institute Genome Sequencing Center for Infectious Disease"/>
            <person name="Wu L."/>
            <person name="Ma J."/>
        </authorList>
    </citation>
    <scope>NUCLEOTIDE SEQUENCE [LARGE SCALE GENOMIC DNA]</scope>
    <source>
        <strain evidence="9">CCUG 53762</strain>
    </source>
</reference>
<comment type="catalytic activity">
    <reaction evidence="1">
        <text>Hydrolysis of terminal non-reducing alpha-L-rhamnose residues in alpha-L-rhamnosides.</text>
        <dbReference type="EC" id="3.2.1.40"/>
    </reaction>
</comment>
<dbReference type="InterPro" id="IPR013737">
    <property type="entry name" value="Bac_rhamnosid_N"/>
</dbReference>
<evidence type="ECO:0000313" key="8">
    <source>
        <dbReference type="EMBL" id="MFD1630272.1"/>
    </source>
</evidence>
<dbReference type="SUPFAM" id="SSF48208">
    <property type="entry name" value="Six-hairpin glycosidases"/>
    <property type="match status" value="1"/>
</dbReference>
<dbReference type="Gene3D" id="2.60.40.10">
    <property type="entry name" value="Immunoglobulins"/>
    <property type="match status" value="1"/>
</dbReference>
<keyword evidence="3 8" id="KW-0378">Hydrolase</keyword>
<dbReference type="Pfam" id="PF17389">
    <property type="entry name" value="Bac_rhamnosid6H"/>
    <property type="match status" value="1"/>
</dbReference>
<keyword evidence="9" id="KW-1185">Reference proteome</keyword>
<dbReference type="PANTHER" id="PTHR33307:SF6">
    <property type="entry name" value="ALPHA-RHAMNOSIDASE (EUROFUNG)-RELATED"/>
    <property type="match status" value="1"/>
</dbReference>
<dbReference type="InterPro" id="IPR035398">
    <property type="entry name" value="Bac_rhamnosid_C"/>
</dbReference>
<dbReference type="PIRSF" id="PIRSF010631">
    <property type="entry name" value="A-rhamnsds"/>
    <property type="match status" value="1"/>
</dbReference>
<dbReference type="EMBL" id="JBHUDG010000015">
    <property type="protein sequence ID" value="MFD1630272.1"/>
    <property type="molecule type" value="Genomic_DNA"/>
</dbReference>
<organism evidence="8 9">
    <name type="scientific">Pseudopedobacter beijingensis</name>
    <dbReference type="NCBI Taxonomy" id="1207056"/>
    <lineage>
        <taxon>Bacteria</taxon>
        <taxon>Pseudomonadati</taxon>
        <taxon>Bacteroidota</taxon>
        <taxon>Sphingobacteriia</taxon>
        <taxon>Sphingobacteriales</taxon>
        <taxon>Sphingobacteriaceae</taxon>
        <taxon>Pseudopedobacter</taxon>
    </lineage>
</organism>
<comment type="caution">
    <text evidence="8">The sequence shown here is derived from an EMBL/GenBank/DDBJ whole genome shotgun (WGS) entry which is preliminary data.</text>
</comment>
<dbReference type="Pfam" id="PF08531">
    <property type="entry name" value="Bac_rhamnosid_N"/>
    <property type="match status" value="1"/>
</dbReference>
<dbReference type="Proteomes" id="UP001597118">
    <property type="component" value="Unassembled WGS sequence"/>
</dbReference>
<dbReference type="RefSeq" id="WP_379662648.1">
    <property type="nucleotide sequence ID" value="NZ_JBHUDG010000015.1"/>
</dbReference>
<dbReference type="Gene3D" id="2.60.420.10">
    <property type="entry name" value="Maltose phosphorylase, domain 3"/>
    <property type="match status" value="1"/>
</dbReference>
<evidence type="ECO:0000256" key="1">
    <source>
        <dbReference type="ARBA" id="ARBA00001445"/>
    </source>
</evidence>
<evidence type="ECO:0000256" key="2">
    <source>
        <dbReference type="ARBA" id="ARBA00012652"/>
    </source>
</evidence>
<evidence type="ECO:0000313" key="9">
    <source>
        <dbReference type="Proteomes" id="UP001597118"/>
    </source>
</evidence>
<dbReference type="PANTHER" id="PTHR33307">
    <property type="entry name" value="ALPHA-RHAMNOSIDASE (EUROFUNG)"/>
    <property type="match status" value="1"/>
</dbReference>
<dbReference type="EC" id="3.2.1.40" evidence="2"/>
<evidence type="ECO:0000259" key="4">
    <source>
        <dbReference type="Pfam" id="PF05592"/>
    </source>
</evidence>
<dbReference type="InterPro" id="IPR008902">
    <property type="entry name" value="Rhamnosid_concanavalin"/>
</dbReference>
<protein>
    <recommendedName>
        <fullName evidence="2">alpha-L-rhamnosidase</fullName>
        <ecNumber evidence="2">3.2.1.40</ecNumber>
    </recommendedName>
</protein>
<dbReference type="Pfam" id="PF17390">
    <property type="entry name" value="Bac_rhamnosid_C"/>
    <property type="match status" value="1"/>
</dbReference>
<evidence type="ECO:0000259" key="6">
    <source>
        <dbReference type="Pfam" id="PF17389"/>
    </source>
</evidence>
<dbReference type="InterPro" id="IPR016007">
    <property type="entry name" value="Alpha_rhamnosid"/>
</dbReference>
<dbReference type="InterPro" id="IPR008928">
    <property type="entry name" value="6-hairpin_glycosidase_sf"/>
</dbReference>
<name>A0ABW4IE47_9SPHI</name>
<sequence>MRLKKIYTILFTYLFFNLPFFISEADAQIKPVHLRCEYKNTPVIDIAEPRLSWELVSNRNNQTQSAYQIIVASSVKLLTENGADIWNSGKVLSNSTNQIGFKGKKLLSGKVYYWKVRSWDKSGRASAWSKASTWETGFLKREDWIAKWIGYNLDSLNKNKTYHLPPAPYLRKEANVNKKIKTARLYVTSLGLYEFYINGKRIGEDFFQPGWTDYHKRVYYQVYDITKNIRQGKNAFASILSYGWYSGYLGYAMLVKSPQVRAFYGDTPKLKAQIEIEYAGGEKEYIVTDETWFANQGPLTESDILNGETYDARLELQGWDKPGYNQHGWKSAVVYPENENQALEIYPGNPVRIYKELKAKKIIPRPNGKYIVDFGQNFSGIIRLKVKGAEGDSIILRYGEMLHPDGKLMTENLRKARAADTYILKGDMKEEVWQPGFTYHGFQYVEISGLRKAPSEETVIGLVLSSSVPVTGDFETDNAMVNKLYKNIVWTQLSNYFDIPTDCPQRDERLGWTGDAHVYIKSAIYNNDISAFFTKWMTDLNDAQLSNGAYPSYAPMPMKDGVAMIRKTDSYSPGWMEAGIICTYELYKAYADTRLIEKYWSNMLRFMKFLETKSKGEYIFKERSFEDIHPKGGYGDWLSVGKQTSPDLLATMYYAYCAALMSEMARAIQKTEDKLFFDKVFENVKKKLYEHYTDKTGQFKVDSDIYGNGAGYSHYNPQKGFGGHTQTAYANAIYMRLLSREDTQKAGNYLKELILKNSGKLSTGFLGVKPLLPALSATDNGDMAYKLLLSTEYPSWGFEVVNGATTIWERWNSYTKEKGFENNAGMNSFNHYSFGAVNEWMFGNMAGIKNETPGYRTFIIKPEIPEQGINRVRANYRSINGNIVSGWKKIGRKLEMEAIIPVNTSAWIYIPSSSTDKISINGKQLKKSIYYANTETAGNKVKVKLGSGSYKIDCLLE</sequence>
<feature type="domain" description="Bacterial alpha-L-rhamnosidase N-terminal" evidence="5">
    <location>
        <begin position="178"/>
        <end position="353"/>
    </location>
</feature>
<dbReference type="Gene3D" id="2.60.120.260">
    <property type="entry name" value="Galactose-binding domain-like"/>
    <property type="match status" value="2"/>
</dbReference>
<feature type="domain" description="Alpha-L-rhamnosidase C-terminal" evidence="7">
    <location>
        <begin position="847"/>
        <end position="920"/>
    </location>
</feature>
<proteinExistence type="predicted"/>